<accession>A0AAV5AUJ4</accession>
<organism evidence="2 4">
    <name type="scientific">Capnocytophaga catalasegens</name>
    <dbReference type="NCBI Taxonomy" id="1004260"/>
    <lineage>
        <taxon>Bacteria</taxon>
        <taxon>Pseudomonadati</taxon>
        <taxon>Bacteroidota</taxon>
        <taxon>Flavobacteriia</taxon>
        <taxon>Flavobacteriales</taxon>
        <taxon>Flavobacteriaceae</taxon>
        <taxon>Capnocytophaga</taxon>
    </lineage>
</organism>
<dbReference type="GO" id="GO:0000155">
    <property type="term" value="F:phosphorelay sensor kinase activity"/>
    <property type="evidence" value="ECO:0007669"/>
    <property type="project" value="InterPro"/>
</dbReference>
<evidence type="ECO:0000313" key="5">
    <source>
        <dbReference type="Proteomes" id="UP001208692"/>
    </source>
</evidence>
<name>A0AAV5AUJ4_9FLAO</name>
<keyword evidence="5" id="KW-1185">Reference proteome</keyword>
<dbReference type="EMBL" id="BQKB01000050">
    <property type="protein sequence ID" value="GJM53786.1"/>
    <property type="molecule type" value="Genomic_DNA"/>
</dbReference>
<evidence type="ECO:0000313" key="4">
    <source>
        <dbReference type="Proteomes" id="UP001207736"/>
    </source>
</evidence>
<dbReference type="Proteomes" id="UP001207736">
    <property type="component" value="Unassembled WGS sequence"/>
</dbReference>
<dbReference type="AlphaFoldDB" id="A0AAV5AUJ4"/>
<feature type="domain" description="Signal transduction histidine kinase internal region" evidence="1">
    <location>
        <begin position="9"/>
        <end position="61"/>
    </location>
</feature>
<dbReference type="PANTHER" id="PTHR34220">
    <property type="entry name" value="SENSOR HISTIDINE KINASE YPDA"/>
    <property type="match status" value="1"/>
</dbReference>
<dbReference type="InterPro" id="IPR010559">
    <property type="entry name" value="Sig_transdc_His_kin_internal"/>
</dbReference>
<dbReference type="InterPro" id="IPR050640">
    <property type="entry name" value="Bact_2-comp_sensor_kinase"/>
</dbReference>
<dbReference type="Proteomes" id="UP001208692">
    <property type="component" value="Unassembled WGS sequence"/>
</dbReference>
<dbReference type="Pfam" id="PF06580">
    <property type="entry name" value="His_kinase"/>
    <property type="match status" value="1"/>
</dbReference>
<gene>
    <name evidence="2" type="ORF">RCZ15_12420</name>
    <name evidence="3" type="ORF">RCZ16_21020</name>
</gene>
<reference evidence="2 5" key="1">
    <citation type="submission" date="2021-11" db="EMBL/GenBank/DDBJ databases">
        <title>Draft genome sequence of Capnocytophaga sp. strain KC07075 isolated from cat oral cavity.</title>
        <authorList>
            <person name="Suzuki M."/>
            <person name="Imaoka K."/>
            <person name="Kimura M."/>
            <person name="Morikawa S."/>
            <person name="Maeda K."/>
        </authorList>
    </citation>
    <scope>NUCLEOTIDE SEQUENCE</scope>
    <source>
        <strain evidence="2">KC07075</strain>
        <strain evidence="3 5">KC07079</strain>
    </source>
</reference>
<evidence type="ECO:0000259" key="1">
    <source>
        <dbReference type="Pfam" id="PF06580"/>
    </source>
</evidence>
<dbReference type="PANTHER" id="PTHR34220:SF7">
    <property type="entry name" value="SENSOR HISTIDINE KINASE YPDA"/>
    <property type="match status" value="1"/>
</dbReference>
<dbReference type="GO" id="GO:0016020">
    <property type="term" value="C:membrane"/>
    <property type="evidence" value="ECO:0007669"/>
    <property type="project" value="InterPro"/>
</dbReference>
<sequence length="167" mass="18985">MAATKLHVELQHLKYQLQPHFFFNALNNIYSLIVFDPDKAQKSVHSLSKLMRLRLTEKTIVTTDFPTEVLQVEIAPLLLITLVENAFKHGVSATTTTQIHFSIKSDEKMICFTAENTLLAKQNSDLYSSSIGIDNLRKQLNLIYPNRNAYTITTEGGKYKSEIVIQI</sequence>
<dbReference type="EMBL" id="BQKA01000024">
    <property type="protein sequence ID" value="GJM50269.1"/>
    <property type="molecule type" value="Genomic_DNA"/>
</dbReference>
<evidence type="ECO:0000313" key="3">
    <source>
        <dbReference type="EMBL" id="GJM53786.1"/>
    </source>
</evidence>
<protein>
    <recommendedName>
        <fullName evidence="1">Signal transduction histidine kinase internal region domain-containing protein</fullName>
    </recommendedName>
</protein>
<proteinExistence type="predicted"/>
<comment type="caution">
    <text evidence="2">The sequence shown here is derived from an EMBL/GenBank/DDBJ whole genome shotgun (WGS) entry which is preliminary data.</text>
</comment>
<evidence type="ECO:0000313" key="2">
    <source>
        <dbReference type="EMBL" id="GJM50269.1"/>
    </source>
</evidence>